<keyword evidence="7" id="KW-1133">Transmembrane helix</keyword>
<dbReference type="PANTHER" id="PTHR11927:SF11">
    <property type="entry name" value="L-FUCOSYLTRANSFERASE"/>
    <property type="match status" value="1"/>
</dbReference>
<comment type="subcellular location">
    <subcellularLocation>
        <location evidence="1 7">Golgi apparatus</location>
        <location evidence="1 7">Golgi stack membrane</location>
        <topology evidence="1 7">Single-pass type II membrane protein</topology>
    </subcellularLocation>
</comment>
<keyword evidence="7" id="KW-0472">Membrane</keyword>
<keyword evidence="7" id="KW-0325">Glycoprotein</keyword>
<name>A0A6I8PRW3_XENTR</name>
<sequence>PLNMIYILSFGYVFILGTIQHIQFFRIKEERQTLSINNYTHIESSDDHSKEHLITNQLSAGMWTANPLGRLGNLMMEYATLYALAKLNGHQAYLVPKMHEQLSQMFRITLPVLHSEVAQRIKWKVVGIHHWMHPEYKHIQGDYVKLSGYPCSWTFFHHIQEEILREFTFHDFIAAETNAYLYKVQGDRKNVTFIGVHVRRGDYVKIMPGRLAVVGDEAYFKKAMDYFRAKYENPFFIITSNGMDWCKENIDNSTGDVHFAGDGKEGSPIRDFSLLAHCNHTIMSIGTFGFWAGYLVGGETVYLANFSLPESHSYKTFKFENFYLPDWIGIPADLSSLRKKTP</sequence>
<evidence type="ECO:0000256" key="1">
    <source>
        <dbReference type="ARBA" id="ARBA00004447"/>
    </source>
</evidence>
<dbReference type="GeneTree" id="ENSGT00390000001450"/>
<evidence type="ECO:0000256" key="2">
    <source>
        <dbReference type="ARBA" id="ARBA00004922"/>
    </source>
</evidence>
<reference evidence="8" key="2">
    <citation type="submission" date="2020-05" db="UniProtKB">
        <authorList>
            <consortium name="Ensembl"/>
        </authorList>
    </citation>
    <scope>IDENTIFICATION</scope>
</reference>
<dbReference type="UniPathway" id="UPA00378"/>
<organism evidence="8">
    <name type="scientific">Xenopus tropicalis</name>
    <name type="common">Western clawed frog</name>
    <name type="synonym">Silurana tropicalis</name>
    <dbReference type="NCBI Taxonomy" id="8364"/>
    <lineage>
        <taxon>Eukaryota</taxon>
        <taxon>Metazoa</taxon>
        <taxon>Chordata</taxon>
        <taxon>Craniata</taxon>
        <taxon>Vertebrata</taxon>
        <taxon>Euteleostomi</taxon>
        <taxon>Amphibia</taxon>
        <taxon>Batrachia</taxon>
        <taxon>Anura</taxon>
        <taxon>Pipoidea</taxon>
        <taxon>Pipidae</taxon>
        <taxon>Xenopodinae</taxon>
        <taxon>Xenopus</taxon>
        <taxon>Silurana</taxon>
    </lineage>
</organism>
<evidence type="ECO:0000256" key="5">
    <source>
        <dbReference type="ARBA" id="ARBA00022968"/>
    </source>
</evidence>
<evidence type="ECO:0000256" key="7">
    <source>
        <dbReference type="RuleBase" id="RU363129"/>
    </source>
</evidence>
<keyword evidence="5 7" id="KW-0735">Signal-anchor</keyword>
<keyword evidence="4 7" id="KW-0808">Transferase</keyword>
<evidence type="ECO:0000256" key="6">
    <source>
        <dbReference type="ARBA" id="ARBA00043729"/>
    </source>
</evidence>
<dbReference type="AlphaFoldDB" id="A0A6I8PRW3"/>
<dbReference type="Ensembl" id="ENSXETT00000066429">
    <property type="protein sequence ID" value="ENSXETP00000060745"/>
    <property type="gene ID" value="ENSXETG00000040317"/>
</dbReference>
<comment type="pathway">
    <text evidence="2 7">Protein modification; protein glycosylation.</text>
</comment>
<dbReference type="PANTHER" id="PTHR11927">
    <property type="entry name" value="GALACTOSIDE 2-L-FUCOSYLTRANSFERASE"/>
    <property type="match status" value="1"/>
</dbReference>
<keyword evidence="7" id="KW-0333">Golgi apparatus</keyword>
<feature type="transmembrane region" description="Helical" evidence="7">
    <location>
        <begin position="6"/>
        <end position="25"/>
    </location>
</feature>
<dbReference type="Pfam" id="PF01531">
    <property type="entry name" value="Glyco_transf_11"/>
    <property type="match status" value="1"/>
</dbReference>
<comment type="similarity">
    <text evidence="7">Belongs to the glycosyltransferase 11 family.</text>
</comment>
<dbReference type="GO" id="GO:0005975">
    <property type="term" value="P:carbohydrate metabolic process"/>
    <property type="evidence" value="ECO:0007669"/>
    <property type="project" value="InterPro"/>
</dbReference>
<evidence type="ECO:0000313" key="8">
    <source>
        <dbReference type="Ensembl" id="ENSXETP00000060745"/>
    </source>
</evidence>
<evidence type="ECO:0000256" key="4">
    <source>
        <dbReference type="ARBA" id="ARBA00022679"/>
    </source>
</evidence>
<dbReference type="GO" id="GO:0032580">
    <property type="term" value="C:Golgi cisterna membrane"/>
    <property type="evidence" value="ECO:0007669"/>
    <property type="project" value="UniProtKB-SubCell"/>
</dbReference>
<keyword evidence="3 7" id="KW-0328">Glycosyltransferase</keyword>
<dbReference type="EC" id="2.4.1.-" evidence="7"/>
<keyword evidence="7" id="KW-0812">Transmembrane</keyword>
<evidence type="ECO:0000256" key="3">
    <source>
        <dbReference type="ARBA" id="ARBA00022676"/>
    </source>
</evidence>
<dbReference type="InParanoid" id="A0A6I8PRW3"/>
<reference evidence="8" key="1">
    <citation type="journal article" date="2010" name="Science">
        <title>The genome of the Western clawed frog Xenopus tropicalis.</title>
        <authorList>
            <person name="Hellsten U."/>
            <person name="Harland R.M."/>
            <person name="Gilchrist M.J."/>
            <person name="Hendrix D."/>
            <person name="Jurka J."/>
            <person name="Kapitonov V."/>
            <person name="Ovcharenko I."/>
            <person name="Putnam N.H."/>
            <person name="Shu S."/>
            <person name="Taher L."/>
            <person name="Blitz I.L."/>
            <person name="Blumberg B."/>
            <person name="Dichmann D.S."/>
            <person name="Dubchak I."/>
            <person name="Amaya E."/>
            <person name="Detter J.C."/>
            <person name="Fletcher R."/>
            <person name="Gerhard D.S."/>
            <person name="Goodstein D."/>
            <person name="Graves T."/>
            <person name="Grigoriev I.V."/>
            <person name="Grimwood J."/>
            <person name="Kawashima T."/>
            <person name="Lindquist E."/>
            <person name="Lucas S.M."/>
            <person name="Mead P.E."/>
            <person name="Mitros T."/>
            <person name="Ogino H."/>
            <person name="Ohta Y."/>
            <person name="Poliakov A.V."/>
            <person name="Pollet N."/>
            <person name="Robert J."/>
            <person name="Salamov A."/>
            <person name="Sater A.K."/>
            <person name="Schmutz J."/>
            <person name="Terry A."/>
            <person name="Vize P.D."/>
            <person name="Warren W.C."/>
            <person name="Wells D."/>
            <person name="Wills A."/>
            <person name="Wilson R.K."/>
            <person name="Zimmerman L.B."/>
            <person name="Zorn A.M."/>
            <person name="Grainger R."/>
            <person name="Grammer T."/>
            <person name="Khokha M.K."/>
            <person name="Richardson P.M."/>
            <person name="Rokhsar D.S."/>
        </authorList>
    </citation>
    <scope>NUCLEOTIDE SEQUENCE [LARGE SCALE GENOMIC DNA]</scope>
    <source>
        <strain evidence="8">Nigerian</strain>
    </source>
</reference>
<protein>
    <recommendedName>
        <fullName evidence="7">L-Fucosyltransferase</fullName>
        <ecNumber evidence="7">2.4.1.-</ecNumber>
    </recommendedName>
</protein>
<dbReference type="GO" id="GO:0008107">
    <property type="term" value="F:galactoside 2-alpha-L-fucosyltransferase activity"/>
    <property type="evidence" value="ECO:0007669"/>
    <property type="project" value="InterPro"/>
</dbReference>
<proteinExistence type="inferred from homology"/>
<dbReference type="InterPro" id="IPR002516">
    <property type="entry name" value="Glyco_trans_11"/>
</dbReference>
<dbReference type="CDD" id="cd11301">
    <property type="entry name" value="Fut1_Fut2_like"/>
    <property type="match status" value="1"/>
</dbReference>
<accession>A0A6I8PRW3</accession>
<comment type="catalytic activity">
    <reaction evidence="6">
        <text>a ganglioside GM1 + GDP-beta-L-fucose = a ganglioside Fuc-GM1 + GDP + H(+)</text>
        <dbReference type="Rhea" id="RHEA:48292"/>
        <dbReference type="ChEBI" id="CHEBI:15378"/>
        <dbReference type="ChEBI" id="CHEBI:57273"/>
        <dbReference type="ChEBI" id="CHEBI:58189"/>
        <dbReference type="ChEBI" id="CHEBI:82639"/>
        <dbReference type="ChEBI" id="CHEBI:90189"/>
    </reaction>
    <physiologicalReaction direction="left-to-right" evidence="6">
        <dbReference type="Rhea" id="RHEA:48293"/>
    </physiologicalReaction>
</comment>